<dbReference type="PRINTS" id="PR00385">
    <property type="entry name" value="P450"/>
</dbReference>
<dbReference type="InterPro" id="IPR001128">
    <property type="entry name" value="Cyt_P450"/>
</dbReference>
<evidence type="ECO:0000313" key="10">
    <source>
        <dbReference type="EMBL" id="SSX03466.1"/>
    </source>
</evidence>
<dbReference type="Pfam" id="PF00067">
    <property type="entry name" value="p450"/>
    <property type="match status" value="1"/>
</dbReference>
<keyword evidence="4 8" id="KW-0479">Metal-binding</keyword>
<dbReference type="InterPro" id="IPR017972">
    <property type="entry name" value="Cyt_P450_CS"/>
</dbReference>
<dbReference type="PROSITE" id="PS00086">
    <property type="entry name" value="CYTOCHROME_P450"/>
    <property type="match status" value="1"/>
</dbReference>
<evidence type="ECO:0000256" key="2">
    <source>
        <dbReference type="ARBA" id="ARBA00010617"/>
    </source>
</evidence>
<dbReference type="GO" id="GO:0020037">
    <property type="term" value="F:heme binding"/>
    <property type="evidence" value="ECO:0007669"/>
    <property type="project" value="InterPro"/>
</dbReference>
<dbReference type="EMBL" id="UFQT01000388">
    <property type="protein sequence ID" value="SSX23831.1"/>
    <property type="molecule type" value="Genomic_DNA"/>
</dbReference>
<evidence type="ECO:0000256" key="3">
    <source>
        <dbReference type="ARBA" id="ARBA00022617"/>
    </source>
</evidence>
<sequence>MVVLSKNCSRGTFLLGKHCRHFASTTSTQEICENETKLKTHITSNIKSFDEVPGPKGFLGLGTLFSYMTGKYSWDKMHEGCMKKYKKYGSIVRERLLPGRDASIVFLFDPDDIAKVLNEKGPGLFPCRRSHLALKKYRDDRPDVYNTGGLLPTNGQEWYDLRSEFQKGLSSPQNVRQFLPLADEVVKEFINEQRSGFILDYLNDIERLNLELVCLMAFDIRLNAFSEEELSPHSISSRLIEAARISNSLVLPLDQGLRLWRWFKTTPYKKFHKAQRFMEDVAIDLVSQKLTYYHEESQDKTKSKSLLDSYLQNPNLNLQDIIGMACDLLLAGVDTSSYTTSYALFHLGMNPEVQAKLYEEAKLILPDIESVIDGTTMNNQVTYARAVLKETLRLNPIAIGVGRILNNDTVLSGYLIPKGTVVVTQTQVASLLEKNFENPLEFNPERWIRNKDGTKPDINPYTSLPFGHGPRSCIARRFAEQNIILFLLRLIRKFEVKWTGNPTMEYSTKLINVPDQPISVELIERKS</sequence>
<dbReference type="GO" id="GO:0005506">
    <property type="term" value="F:iron ion binding"/>
    <property type="evidence" value="ECO:0007669"/>
    <property type="project" value="InterPro"/>
</dbReference>
<comment type="cofactor">
    <cofactor evidence="1 8">
        <name>heme</name>
        <dbReference type="ChEBI" id="CHEBI:30413"/>
    </cofactor>
</comment>
<dbReference type="OMA" id="NCIRETE"/>
<accession>A0A336KF11</accession>
<dbReference type="PANTHER" id="PTHR24279:SF120">
    <property type="entry name" value="CYTOCHROME P450"/>
    <property type="match status" value="1"/>
</dbReference>
<proteinExistence type="inferred from homology"/>
<evidence type="ECO:0000256" key="9">
    <source>
        <dbReference type="RuleBase" id="RU000461"/>
    </source>
</evidence>
<keyword evidence="3 8" id="KW-0349">Heme</keyword>
<evidence type="ECO:0000256" key="6">
    <source>
        <dbReference type="ARBA" id="ARBA00023004"/>
    </source>
</evidence>
<name>A0A336KF11_CULSO</name>
<dbReference type="InterPro" id="IPR036396">
    <property type="entry name" value="Cyt_P450_sf"/>
</dbReference>
<evidence type="ECO:0000256" key="7">
    <source>
        <dbReference type="ARBA" id="ARBA00023033"/>
    </source>
</evidence>
<reference evidence="10" key="1">
    <citation type="submission" date="2018-04" db="EMBL/GenBank/DDBJ databases">
        <authorList>
            <person name="Go L.Y."/>
            <person name="Mitchell J.A."/>
        </authorList>
    </citation>
    <scope>NUCLEOTIDE SEQUENCE</scope>
    <source>
        <tissue evidence="10">Whole organism</tissue>
    </source>
</reference>
<dbReference type="SUPFAM" id="SSF48264">
    <property type="entry name" value="Cytochrome P450"/>
    <property type="match status" value="1"/>
</dbReference>
<dbReference type="VEuPathDB" id="VectorBase:CSON009681"/>
<protein>
    <submittedName>
        <fullName evidence="10">CSON009681 protein</fullName>
    </submittedName>
</protein>
<dbReference type="EMBL" id="UFQS01000388">
    <property type="protein sequence ID" value="SSX03466.1"/>
    <property type="molecule type" value="Genomic_DNA"/>
</dbReference>
<feature type="binding site" description="axial binding residue" evidence="8">
    <location>
        <position position="473"/>
    </location>
    <ligand>
        <name>heme</name>
        <dbReference type="ChEBI" id="CHEBI:30413"/>
    </ligand>
    <ligandPart>
        <name>Fe</name>
        <dbReference type="ChEBI" id="CHEBI:18248"/>
    </ligandPart>
</feature>
<gene>
    <name evidence="10" type="primary">CSON009681</name>
</gene>
<dbReference type="GO" id="GO:0004497">
    <property type="term" value="F:monooxygenase activity"/>
    <property type="evidence" value="ECO:0007669"/>
    <property type="project" value="UniProtKB-KW"/>
</dbReference>
<dbReference type="CDD" id="cd11054">
    <property type="entry name" value="CYP24A1-like"/>
    <property type="match status" value="1"/>
</dbReference>
<evidence type="ECO:0000256" key="4">
    <source>
        <dbReference type="ARBA" id="ARBA00022723"/>
    </source>
</evidence>
<dbReference type="Gene3D" id="1.10.630.10">
    <property type="entry name" value="Cytochrome P450"/>
    <property type="match status" value="1"/>
</dbReference>
<dbReference type="GO" id="GO:0016705">
    <property type="term" value="F:oxidoreductase activity, acting on paired donors, with incorporation or reduction of molecular oxygen"/>
    <property type="evidence" value="ECO:0007669"/>
    <property type="project" value="InterPro"/>
</dbReference>
<keyword evidence="6 8" id="KW-0408">Iron</keyword>
<dbReference type="InterPro" id="IPR050479">
    <property type="entry name" value="CYP11_CYP27_families"/>
</dbReference>
<organism evidence="10">
    <name type="scientific">Culicoides sonorensis</name>
    <name type="common">Biting midge</name>
    <dbReference type="NCBI Taxonomy" id="179676"/>
    <lineage>
        <taxon>Eukaryota</taxon>
        <taxon>Metazoa</taxon>
        <taxon>Ecdysozoa</taxon>
        <taxon>Arthropoda</taxon>
        <taxon>Hexapoda</taxon>
        <taxon>Insecta</taxon>
        <taxon>Pterygota</taxon>
        <taxon>Neoptera</taxon>
        <taxon>Endopterygota</taxon>
        <taxon>Diptera</taxon>
        <taxon>Nematocera</taxon>
        <taxon>Chironomoidea</taxon>
        <taxon>Ceratopogonidae</taxon>
        <taxon>Ceratopogoninae</taxon>
        <taxon>Culicoides</taxon>
        <taxon>Monoculicoides</taxon>
    </lineage>
</organism>
<dbReference type="AlphaFoldDB" id="A0A336KF11"/>
<dbReference type="PRINTS" id="PR00463">
    <property type="entry name" value="EP450I"/>
</dbReference>
<dbReference type="FunFam" id="1.10.630.10:FF:000006">
    <property type="entry name" value="Cytochrome P450 302a1, mitochondrial"/>
    <property type="match status" value="1"/>
</dbReference>
<evidence type="ECO:0000313" key="11">
    <source>
        <dbReference type="EMBL" id="SSX23831.1"/>
    </source>
</evidence>
<dbReference type="PANTHER" id="PTHR24279">
    <property type="entry name" value="CYTOCHROME P450"/>
    <property type="match status" value="1"/>
</dbReference>
<evidence type="ECO:0000256" key="1">
    <source>
        <dbReference type="ARBA" id="ARBA00001971"/>
    </source>
</evidence>
<evidence type="ECO:0000256" key="5">
    <source>
        <dbReference type="ARBA" id="ARBA00023002"/>
    </source>
</evidence>
<dbReference type="InterPro" id="IPR002401">
    <property type="entry name" value="Cyt_P450_E_grp-I"/>
</dbReference>
<reference evidence="11" key="2">
    <citation type="submission" date="2018-07" db="EMBL/GenBank/DDBJ databases">
        <authorList>
            <person name="Quirk P.G."/>
            <person name="Krulwich T.A."/>
        </authorList>
    </citation>
    <scope>NUCLEOTIDE SEQUENCE</scope>
</reference>
<keyword evidence="5 9" id="KW-0560">Oxidoreductase</keyword>
<keyword evidence="7 9" id="KW-0503">Monooxygenase</keyword>
<evidence type="ECO:0000256" key="8">
    <source>
        <dbReference type="PIRSR" id="PIRSR602401-1"/>
    </source>
</evidence>
<comment type="similarity">
    <text evidence="2 9">Belongs to the cytochrome P450 family.</text>
</comment>